<dbReference type="Pfam" id="PF04500">
    <property type="entry name" value="FLYWCH"/>
    <property type="match status" value="1"/>
</dbReference>
<dbReference type="InterPro" id="IPR038765">
    <property type="entry name" value="Papain-like_cys_pep_sf"/>
</dbReference>
<evidence type="ECO:0000256" key="7">
    <source>
        <dbReference type="SAM" id="MobiDB-lite"/>
    </source>
</evidence>
<dbReference type="EMBL" id="REGN01000443">
    <property type="protein sequence ID" value="RNA41846.1"/>
    <property type="molecule type" value="Genomic_DNA"/>
</dbReference>
<dbReference type="Gene3D" id="2.20.25.240">
    <property type="match status" value="1"/>
</dbReference>
<dbReference type="OrthoDB" id="1939479at2759"/>
<sequence>MELNLEKCKVMNIGKENPKREYWLPTAEGNPLIHLNQNIFIKWASRDNGNIYWKCSLHRKSDCKASVTTVGMSKEIYSSNLTHFGHNDVTDLDVRLPKCMNTVNKRARNEHGSFHSIFRDEINTILEENYDIDELAAKMPKFENVREKFFHKRNSDIPSNPKSLQNIDLSNPRYTIEMQRNEYKSKLNFTIYTTWMFNGQFEINLWNQFYNNGPRTNNHVEGFHRKIDCDLITSHPNLYFFIDYVKKLESEFVLVYKRRNCADDFNVRRRPEYIYRDNKIFKWKIKLLLNLHACGNNIWYNNTINIIGQYISKFANLYSFKIFEKDNEKNQEQDPEIAKKIEEYKQLVENAFKNFTEINGFGYASVINWWKNCNLFEYDLIYAPVNVDNKHWILVSIESFKCLVTVYDSLMDDQSNVLSIIREFLDQKYIQKYGVHLTSHWKFQQEFNIPTQKNSYHCGVFLCKIAHHKSLNSDSFDFLAKDMGFYRNNSRNKLVDQEGNPIWISEKVKYLQVTNQTMESLERLIAHIERKFFEAKQKRQERRQTGGSEEYNTLSRKHR</sequence>
<dbReference type="PROSITE" id="PS50600">
    <property type="entry name" value="ULP_PROTEASE"/>
    <property type="match status" value="1"/>
</dbReference>
<dbReference type="Pfam" id="PF02902">
    <property type="entry name" value="Peptidase_C48"/>
    <property type="match status" value="1"/>
</dbReference>
<dbReference type="GO" id="GO:0008270">
    <property type="term" value="F:zinc ion binding"/>
    <property type="evidence" value="ECO:0007669"/>
    <property type="project" value="UniProtKB-KW"/>
</dbReference>
<feature type="domain" description="Ubiquitin-like protease family profile" evidence="8">
    <location>
        <begin position="258"/>
        <end position="469"/>
    </location>
</feature>
<evidence type="ECO:0000259" key="8">
    <source>
        <dbReference type="PROSITE" id="PS50600"/>
    </source>
</evidence>
<comment type="caution">
    <text evidence="9">The sequence shown here is derived from an EMBL/GenBank/DDBJ whole genome shotgun (WGS) entry which is preliminary data.</text>
</comment>
<evidence type="ECO:0000256" key="4">
    <source>
        <dbReference type="ARBA" id="ARBA00022771"/>
    </source>
</evidence>
<dbReference type="Gene3D" id="3.40.395.10">
    <property type="entry name" value="Adenoviral Proteinase, Chain A"/>
    <property type="match status" value="1"/>
</dbReference>
<dbReference type="GO" id="GO:0006508">
    <property type="term" value="P:proteolysis"/>
    <property type="evidence" value="ECO:0007669"/>
    <property type="project" value="UniProtKB-KW"/>
</dbReference>
<keyword evidence="2" id="KW-0645">Protease</keyword>
<dbReference type="GO" id="GO:0008234">
    <property type="term" value="F:cysteine-type peptidase activity"/>
    <property type="evidence" value="ECO:0007669"/>
    <property type="project" value="InterPro"/>
</dbReference>
<keyword evidence="10" id="KW-1185">Reference proteome</keyword>
<proteinExistence type="inferred from homology"/>
<accession>A0A3M7T1D3</accession>
<dbReference type="Proteomes" id="UP000276133">
    <property type="component" value="Unassembled WGS sequence"/>
</dbReference>
<dbReference type="InterPro" id="IPR007588">
    <property type="entry name" value="Znf_FLYWCH"/>
</dbReference>
<evidence type="ECO:0000256" key="6">
    <source>
        <dbReference type="ARBA" id="ARBA00022833"/>
    </source>
</evidence>
<keyword evidence="6" id="KW-0862">Zinc</keyword>
<name>A0A3M7T1D3_BRAPC</name>
<dbReference type="STRING" id="10195.A0A3M7T1D3"/>
<evidence type="ECO:0000256" key="5">
    <source>
        <dbReference type="ARBA" id="ARBA00022801"/>
    </source>
</evidence>
<feature type="region of interest" description="Disordered" evidence="7">
    <location>
        <begin position="536"/>
        <end position="559"/>
    </location>
</feature>
<evidence type="ECO:0000313" key="9">
    <source>
        <dbReference type="EMBL" id="RNA41846.1"/>
    </source>
</evidence>
<organism evidence="9 10">
    <name type="scientific">Brachionus plicatilis</name>
    <name type="common">Marine rotifer</name>
    <name type="synonym">Brachionus muelleri</name>
    <dbReference type="NCBI Taxonomy" id="10195"/>
    <lineage>
        <taxon>Eukaryota</taxon>
        <taxon>Metazoa</taxon>
        <taxon>Spiralia</taxon>
        <taxon>Gnathifera</taxon>
        <taxon>Rotifera</taxon>
        <taxon>Eurotatoria</taxon>
        <taxon>Monogononta</taxon>
        <taxon>Pseudotrocha</taxon>
        <taxon>Ploima</taxon>
        <taxon>Brachionidae</taxon>
        <taxon>Brachionus</taxon>
    </lineage>
</organism>
<evidence type="ECO:0000313" key="10">
    <source>
        <dbReference type="Proteomes" id="UP000276133"/>
    </source>
</evidence>
<protein>
    <submittedName>
        <fullName evidence="9">Cysteine ase</fullName>
    </submittedName>
</protein>
<evidence type="ECO:0000256" key="2">
    <source>
        <dbReference type="ARBA" id="ARBA00022670"/>
    </source>
</evidence>
<comment type="similarity">
    <text evidence="1">Belongs to the peptidase C48 family.</text>
</comment>
<keyword evidence="3" id="KW-0479">Metal-binding</keyword>
<gene>
    <name evidence="9" type="ORF">BpHYR1_001214</name>
</gene>
<keyword evidence="5" id="KW-0378">Hydrolase</keyword>
<feature type="compositionally biased region" description="Polar residues" evidence="7">
    <location>
        <begin position="545"/>
        <end position="559"/>
    </location>
</feature>
<dbReference type="InterPro" id="IPR003653">
    <property type="entry name" value="Peptidase_C48_C"/>
</dbReference>
<dbReference type="AlphaFoldDB" id="A0A3M7T1D3"/>
<keyword evidence="4" id="KW-0863">Zinc-finger</keyword>
<evidence type="ECO:0000256" key="3">
    <source>
        <dbReference type="ARBA" id="ARBA00022723"/>
    </source>
</evidence>
<dbReference type="SUPFAM" id="SSF54001">
    <property type="entry name" value="Cysteine proteinases"/>
    <property type="match status" value="1"/>
</dbReference>
<reference evidence="9 10" key="1">
    <citation type="journal article" date="2018" name="Sci. Rep.">
        <title>Genomic signatures of local adaptation to the degree of environmental predictability in rotifers.</title>
        <authorList>
            <person name="Franch-Gras L."/>
            <person name="Hahn C."/>
            <person name="Garcia-Roger E.M."/>
            <person name="Carmona M.J."/>
            <person name="Serra M."/>
            <person name="Gomez A."/>
        </authorList>
    </citation>
    <scope>NUCLEOTIDE SEQUENCE [LARGE SCALE GENOMIC DNA]</scope>
    <source>
        <strain evidence="9">HYR1</strain>
    </source>
</reference>
<evidence type="ECO:0000256" key="1">
    <source>
        <dbReference type="ARBA" id="ARBA00005234"/>
    </source>
</evidence>